<feature type="non-terminal residue" evidence="1">
    <location>
        <position position="260"/>
    </location>
</feature>
<dbReference type="AlphaFoldDB" id="A0A5J4PLN8"/>
<comment type="caution">
    <text evidence="1">The sequence shown here is derived from an EMBL/GenBank/DDBJ whole genome shotgun (WGS) entry which is preliminary data.</text>
</comment>
<name>A0A5J4PLN8_9ZZZZ</name>
<sequence>MARYFNVAGPCNEADHYMIEASSRLVGINDLIDQKQYFVIHAPRQSGKTTLLLDLTNRINHEGKYYALYCSLEAAQGVIDPEKGIPAVVKGLKSALRYSAISGANEFAINADYSDYTNVLKNELTSFCISLDKPLITFFDEADCLSEGTLISFLRQLRNGYNTRSLDPFVHSVALVGMRNIRDFKVKIRPDSDTWGSASPFNIVTEALTLHNFTKEEITTLYGQHTTETGQIVEPDAVELVYRQSQGQPWLVNAIAREVI</sequence>
<organism evidence="1">
    <name type="scientific">termite gut metagenome</name>
    <dbReference type="NCBI Taxonomy" id="433724"/>
    <lineage>
        <taxon>unclassified sequences</taxon>
        <taxon>metagenomes</taxon>
        <taxon>organismal metagenomes</taxon>
    </lineage>
</organism>
<protein>
    <recommendedName>
        <fullName evidence="2">AAA+ ATPase domain-containing protein</fullName>
    </recommendedName>
</protein>
<accession>A0A5J4PLN8</accession>
<reference evidence="1" key="1">
    <citation type="submission" date="2019-03" db="EMBL/GenBank/DDBJ databases">
        <title>Single cell metagenomics reveals metabolic interactions within the superorganism composed of flagellate Streblomastix strix and complex community of Bacteroidetes bacteria on its surface.</title>
        <authorList>
            <person name="Treitli S.C."/>
            <person name="Kolisko M."/>
            <person name="Husnik F."/>
            <person name="Keeling P."/>
            <person name="Hampl V."/>
        </authorList>
    </citation>
    <scope>NUCLEOTIDE SEQUENCE</scope>
    <source>
        <strain evidence="1">STM</strain>
    </source>
</reference>
<evidence type="ECO:0000313" key="1">
    <source>
        <dbReference type="EMBL" id="KAA6309439.1"/>
    </source>
</evidence>
<dbReference type="Gene3D" id="3.40.50.300">
    <property type="entry name" value="P-loop containing nucleotide triphosphate hydrolases"/>
    <property type="match status" value="1"/>
</dbReference>
<dbReference type="SUPFAM" id="SSF52540">
    <property type="entry name" value="P-loop containing nucleoside triphosphate hydrolases"/>
    <property type="match status" value="1"/>
</dbReference>
<gene>
    <name evidence="1" type="ORF">EZS27_039068</name>
</gene>
<proteinExistence type="predicted"/>
<dbReference type="EMBL" id="SNRY01007947">
    <property type="protein sequence ID" value="KAA6309439.1"/>
    <property type="molecule type" value="Genomic_DNA"/>
</dbReference>
<evidence type="ECO:0008006" key="2">
    <source>
        <dbReference type="Google" id="ProtNLM"/>
    </source>
</evidence>
<dbReference type="InterPro" id="IPR027417">
    <property type="entry name" value="P-loop_NTPase"/>
</dbReference>